<sequence>MAPPHPYYDLATRAQVIALRSFGTSIKQVEEITGVKERTQRKIITRAKEHGYQPNSVVLDDHVKDAPKAGAPRKRSASFEEALLQKVQRDRYGREKGTEQLARELTDEGWLVSYETV</sequence>
<organism evidence="2 3">
    <name type="scientific">Westerdykella ornata</name>
    <dbReference type="NCBI Taxonomy" id="318751"/>
    <lineage>
        <taxon>Eukaryota</taxon>
        <taxon>Fungi</taxon>
        <taxon>Dikarya</taxon>
        <taxon>Ascomycota</taxon>
        <taxon>Pezizomycotina</taxon>
        <taxon>Dothideomycetes</taxon>
        <taxon>Pleosporomycetidae</taxon>
        <taxon>Pleosporales</taxon>
        <taxon>Sporormiaceae</taxon>
        <taxon>Westerdykella</taxon>
    </lineage>
</organism>
<evidence type="ECO:0000313" key="3">
    <source>
        <dbReference type="Proteomes" id="UP000800097"/>
    </source>
</evidence>
<dbReference type="AlphaFoldDB" id="A0A6A6JS78"/>
<name>A0A6A6JS78_WESOR</name>
<evidence type="ECO:0000313" key="2">
    <source>
        <dbReference type="EMBL" id="KAF2279115.1"/>
    </source>
</evidence>
<protein>
    <submittedName>
        <fullName evidence="2">Uncharacterized protein</fullName>
    </submittedName>
</protein>
<feature type="non-terminal residue" evidence="2">
    <location>
        <position position="117"/>
    </location>
</feature>
<accession>A0A6A6JS78</accession>
<dbReference type="GeneID" id="54548508"/>
<evidence type="ECO:0000256" key="1">
    <source>
        <dbReference type="SAM" id="MobiDB-lite"/>
    </source>
</evidence>
<feature type="region of interest" description="Disordered" evidence="1">
    <location>
        <begin position="55"/>
        <end position="77"/>
    </location>
</feature>
<dbReference type="SUPFAM" id="SSF46689">
    <property type="entry name" value="Homeodomain-like"/>
    <property type="match status" value="1"/>
</dbReference>
<dbReference type="OrthoDB" id="5415741at2759"/>
<dbReference type="EMBL" id="ML986487">
    <property type="protein sequence ID" value="KAF2279115.1"/>
    <property type="molecule type" value="Genomic_DNA"/>
</dbReference>
<dbReference type="Proteomes" id="UP000800097">
    <property type="component" value="Unassembled WGS sequence"/>
</dbReference>
<keyword evidence="3" id="KW-1185">Reference proteome</keyword>
<dbReference type="InterPro" id="IPR009057">
    <property type="entry name" value="Homeodomain-like_sf"/>
</dbReference>
<gene>
    <name evidence="2" type="ORF">EI97DRAFT_372182</name>
</gene>
<reference evidence="2" key="1">
    <citation type="journal article" date="2020" name="Stud. Mycol.">
        <title>101 Dothideomycetes genomes: a test case for predicting lifestyles and emergence of pathogens.</title>
        <authorList>
            <person name="Haridas S."/>
            <person name="Albert R."/>
            <person name="Binder M."/>
            <person name="Bloem J."/>
            <person name="Labutti K."/>
            <person name="Salamov A."/>
            <person name="Andreopoulos B."/>
            <person name="Baker S."/>
            <person name="Barry K."/>
            <person name="Bills G."/>
            <person name="Bluhm B."/>
            <person name="Cannon C."/>
            <person name="Castanera R."/>
            <person name="Culley D."/>
            <person name="Daum C."/>
            <person name="Ezra D."/>
            <person name="Gonzalez J."/>
            <person name="Henrissat B."/>
            <person name="Kuo A."/>
            <person name="Liang C."/>
            <person name="Lipzen A."/>
            <person name="Lutzoni F."/>
            <person name="Magnuson J."/>
            <person name="Mondo S."/>
            <person name="Nolan M."/>
            <person name="Ohm R."/>
            <person name="Pangilinan J."/>
            <person name="Park H.-J."/>
            <person name="Ramirez L."/>
            <person name="Alfaro M."/>
            <person name="Sun H."/>
            <person name="Tritt A."/>
            <person name="Yoshinaga Y."/>
            <person name="Zwiers L.-H."/>
            <person name="Turgeon B."/>
            <person name="Goodwin S."/>
            <person name="Spatafora J."/>
            <person name="Crous P."/>
            <person name="Grigoriev I."/>
        </authorList>
    </citation>
    <scope>NUCLEOTIDE SEQUENCE</scope>
    <source>
        <strain evidence="2">CBS 379.55</strain>
    </source>
</reference>
<proteinExistence type="predicted"/>
<dbReference type="RefSeq" id="XP_033656654.1">
    <property type="nucleotide sequence ID" value="XM_033795333.1"/>
</dbReference>